<organism evidence="1 2">
    <name type="scientific">Blautia faecicola</name>
    <dbReference type="NCBI Taxonomy" id="2509240"/>
    <lineage>
        <taxon>Bacteria</taxon>
        <taxon>Bacillati</taxon>
        <taxon>Bacillota</taxon>
        <taxon>Clostridia</taxon>
        <taxon>Lachnospirales</taxon>
        <taxon>Lachnospiraceae</taxon>
        <taxon>Blautia</taxon>
    </lineage>
</organism>
<evidence type="ECO:0000313" key="2">
    <source>
        <dbReference type="Proteomes" id="UP000290106"/>
    </source>
</evidence>
<evidence type="ECO:0000313" key="1">
    <source>
        <dbReference type="EMBL" id="RXS75737.1"/>
    </source>
</evidence>
<sequence length="62" mass="7418">MEKQGQWLLCPSCHSKTRVWIREDTVLKNFLLFCPKCKREELINLQQFHITRSKKPDAKTQS</sequence>
<dbReference type="Proteomes" id="UP000290106">
    <property type="component" value="Unassembled WGS sequence"/>
</dbReference>
<keyword evidence="2" id="KW-1185">Reference proteome</keyword>
<dbReference type="InterPro" id="IPR025957">
    <property type="entry name" value="Cys_rich_KTR"/>
</dbReference>
<dbReference type="EMBL" id="SDKC01000001">
    <property type="protein sequence ID" value="RXS75737.1"/>
    <property type="molecule type" value="Genomic_DNA"/>
</dbReference>
<gene>
    <name evidence="1" type="ORF">ETP43_11285</name>
</gene>
<accession>A0A4Q1RJ14</accession>
<dbReference type="Pfam" id="PF14205">
    <property type="entry name" value="Cys_rich_KTR"/>
    <property type="match status" value="1"/>
</dbReference>
<reference evidence="1 2" key="1">
    <citation type="submission" date="2019-01" db="EMBL/GenBank/DDBJ databases">
        <title>Blautia sp. nov. KGMB01111 isolated human feces.</title>
        <authorList>
            <person name="Park J.-E."/>
            <person name="Kim J.-S."/>
            <person name="Park S.-H."/>
        </authorList>
    </citation>
    <scope>NUCLEOTIDE SEQUENCE [LARGE SCALE GENOMIC DNA]</scope>
    <source>
        <strain evidence="1 2">KGMB01111</strain>
    </source>
</reference>
<dbReference type="AlphaFoldDB" id="A0A4Q1RJ14"/>
<dbReference type="OrthoDB" id="9804828at2"/>
<proteinExistence type="predicted"/>
<comment type="caution">
    <text evidence="1">The sequence shown here is derived from an EMBL/GenBank/DDBJ whole genome shotgun (WGS) entry which is preliminary data.</text>
</comment>
<protein>
    <submittedName>
        <fullName evidence="1">Conjugal transfer protein</fullName>
    </submittedName>
</protein>
<dbReference type="RefSeq" id="WP_129258154.1">
    <property type="nucleotide sequence ID" value="NZ_JBGKFY010000002.1"/>
</dbReference>
<name>A0A4Q1RJ14_9FIRM</name>